<keyword evidence="1" id="KW-1133">Transmembrane helix</keyword>
<dbReference type="Proteomes" id="UP000031668">
    <property type="component" value="Unassembled WGS sequence"/>
</dbReference>
<protein>
    <submittedName>
        <fullName evidence="2">Uncharacterized protein</fullName>
    </submittedName>
</protein>
<evidence type="ECO:0000313" key="2">
    <source>
        <dbReference type="EMBL" id="KII69991.1"/>
    </source>
</evidence>
<keyword evidence="1" id="KW-0472">Membrane</keyword>
<comment type="caution">
    <text evidence="2">The sequence shown here is derived from an EMBL/GenBank/DDBJ whole genome shotgun (WGS) entry which is preliminary data.</text>
</comment>
<organism evidence="2 3">
    <name type="scientific">Thelohanellus kitauei</name>
    <name type="common">Myxosporean</name>
    <dbReference type="NCBI Taxonomy" id="669202"/>
    <lineage>
        <taxon>Eukaryota</taxon>
        <taxon>Metazoa</taxon>
        <taxon>Cnidaria</taxon>
        <taxon>Myxozoa</taxon>
        <taxon>Myxosporea</taxon>
        <taxon>Bivalvulida</taxon>
        <taxon>Platysporina</taxon>
        <taxon>Myxobolidae</taxon>
        <taxon>Thelohanellus</taxon>
    </lineage>
</organism>
<feature type="transmembrane region" description="Helical" evidence="1">
    <location>
        <begin position="210"/>
        <end position="232"/>
    </location>
</feature>
<name>A0A0C2MRV1_THEKT</name>
<reference evidence="2 3" key="1">
    <citation type="journal article" date="2014" name="Genome Biol. Evol.">
        <title>The genome of the myxosporean Thelohanellus kitauei shows adaptations to nutrient acquisition within its fish host.</title>
        <authorList>
            <person name="Yang Y."/>
            <person name="Xiong J."/>
            <person name="Zhou Z."/>
            <person name="Huo F."/>
            <person name="Miao W."/>
            <person name="Ran C."/>
            <person name="Liu Y."/>
            <person name="Zhang J."/>
            <person name="Feng J."/>
            <person name="Wang M."/>
            <person name="Wang M."/>
            <person name="Wang L."/>
            <person name="Yao B."/>
        </authorList>
    </citation>
    <scope>NUCLEOTIDE SEQUENCE [LARGE SCALE GENOMIC DNA]</scope>
    <source>
        <strain evidence="2">Wuqing</strain>
    </source>
</reference>
<proteinExistence type="predicted"/>
<sequence>MASTAIYISLYLVSNGFMKLVRASDVTSVFLNLEVGQNVSHPSAFNTKPDLSSYARSSKHVATRTQTSAVASAATAGLQTSLFQVTTAKITSDSDVCMIVCYYFRTFPIIVDGDDILPSSLAKMVVHLDFLELSAEDVPSIMKTCNDLATGKPRDQWCVTQNSGTRVSTHGQTVQTRSNGDFKQQIRATGSPSEVKPEPIPDDTPGWEKFLISIILLIAGMTIGLVVGVCFWRKK</sequence>
<dbReference type="AlphaFoldDB" id="A0A0C2MRV1"/>
<evidence type="ECO:0000313" key="3">
    <source>
        <dbReference type="Proteomes" id="UP000031668"/>
    </source>
</evidence>
<keyword evidence="3" id="KW-1185">Reference proteome</keyword>
<dbReference type="EMBL" id="JWZT01002217">
    <property type="protein sequence ID" value="KII69991.1"/>
    <property type="molecule type" value="Genomic_DNA"/>
</dbReference>
<keyword evidence="1" id="KW-0812">Transmembrane</keyword>
<evidence type="ECO:0000256" key="1">
    <source>
        <dbReference type="SAM" id="Phobius"/>
    </source>
</evidence>
<accession>A0A0C2MRV1</accession>
<gene>
    <name evidence="2" type="ORF">RF11_02300</name>
</gene>